<dbReference type="SUPFAM" id="SSF48264">
    <property type="entry name" value="Cytochrome P450"/>
    <property type="match status" value="1"/>
</dbReference>
<evidence type="ECO:0000256" key="12">
    <source>
        <dbReference type="ARBA" id="ARBA00023033"/>
    </source>
</evidence>
<dbReference type="GO" id="GO:0005789">
    <property type="term" value="C:endoplasmic reticulum membrane"/>
    <property type="evidence" value="ECO:0007669"/>
    <property type="project" value="UniProtKB-SubCell"/>
</dbReference>
<dbReference type="Gene3D" id="1.10.630.10">
    <property type="entry name" value="Cytochrome P450"/>
    <property type="match status" value="1"/>
</dbReference>
<evidence type="ECO:0000256" key="8">
    <source>
        <dbReference type="ARBA" id="ARBA00022824"/>
    </source>
</evidence>
<dbReference type="EMBL" id="AJVK01005947">
    <property type="status" value="NOT_ANNOTATED_CDS"/>
    <property type="molecule type" value="Genomic_DNA"/>
</dbReference>
<name>A0A1B0EY63_PHLPP</name>
<keyword evidence="17" id="KW-1185">Reference proteome</keyword>
<dbReference type="VEuPathDB" id="VectorBase:PPAI007191"/>
<comment type="function">
    <text evidence="2">May be involved in the metabolism of insect hormones and in the breakdown of synthetic insecticides.</text>
</comment>
<evidence type="ECO:0000256" key="9">
    <source>
        <dbReference type="ARBA" id="ARBA00022848"/>
    </source>
</evidence>
<evidence type="ECO:0000256" key="5">
    <source>
        <dbReference type="ARBA" id="ARBA00010617"/>
    </source>
</evidence>
<dbReference type="GO" id="GO:0016705">
    <property type="term" value="F:oxidoreductase activity, acting on paired donors, with incorporation or reduction of molecular oxygen"/>
    <property type="evidence" value="ECO:0007669"/>
    <property type="project" value="InterPro"/>
</dbReference>
<evidence type="ECO:0000256" key="14">
    <source>
        <dbReference type="PIRSR" id="PIRSR602403-1"/>
    </source>
</evidence>
<comment type="cofactor">
    <cofactor evidence="1 14">
        <name>heme</name>
        <dbReference type="ChEBI" id="CHEBI:30413"/>
    </cofactor>
</comment>
<dbReference type="AlphaFoldDB" id="A0A1B0EY63"/>
<keyword evidence="9" id="KW-0492">Microsome</keyword>
<accession>A0A1B0EY63</accession>
<evidence type="ECO:0000313" key="16">
    <source>
        <dbReference type="EnsemblMetazoa" id="PPAI007191-PA"/>
    </source>
</evidence>
<dbReference type="InterPro" id="IPR036396">
    <property type="entry name" value="Cyt_P450_sf"/>
</dbReference>
<dbReference type="InterPro" id="IPR050476">
    <property type="entry name" value="Insect_CytP450_Detox"/>
</dbReference>
<sequence>MPKIETLRKYPPLGSLFRRVTETYKSPEGAKLTRDMNLIIPIYAIHHDPDIYEDPETFNPDRFEPEEVRQRHRCSFLPFGDGPRNCIGLRFGLLQTKIGLVALLSRFVFEASSTTPRSIRFARKSFTLTPDGGLWLNKVCSLTAEGIKMQLPLGSNSKCNHQVCFK</sequence>
<dbReference type="InterPro" id="IPR002403">
    <property type="entry name" value="Cyt_P450_E_grp-IV"/>
</dbReference>
<keyword evidence="12 15" id="KW-0503">Monooxygenase</keyword>
<keyword evidence="8" id="KW-0256">Endoplasmic reticulum</keyword>
<dbReference type="Proteomes" id="UP000092462">
    <property type="component" value="Unassembled WGS sequence"/>
</dbReference>
<keyword evidence="13" id="KW-0472">Membrane</keyword>
<dbReference type="GO" id="GO:0020037">
    <property type="term" value="F:heme binding"/>
    <property type="evidence" value="ECO:0007669"/>
    <property type="project" value="InterPro"/>
</dbReference>
<dbReference type="VEuPathDB" id="VectorBase:PPAPM1_000887"/>
<comment type="similarity">
    <text evidence="5 15">Belongs to the cytochrome P450 family.</text>
</comment>
<proteinExistence type="inferred from homology"/>
<organism evidence="16 17">
    <name type="scientific">Phlebotomus papatasi</name>
    <name type="common">Sandfly</name>
    <dbReference type="NCBI Taxonomy" id="29031"/>
    <lineage>
        <taxon>Eukaryota</taxon>
        <taxon>Metazoa</taxon>
        <taxon>Ecdysozoa</taxon>
        <taxon>Arthropoda</taxon>
        <taxon>Hexapoda</taxon>
        <taxon>Insecta</taxon>
        <taxon>Pterygota</taxon>
        <taxon>Neoptera</taxon>
        <taxon>Endopterygota</taxon>
        <taxon>Diptera</taxon>
        <taxon>Nematocera</taxon>
        <taxon>Psychodoidea</taxon>
        <taxon>Psychodidae</taxon>
        <taxon>Phlebotomus</taxon>
        <taxon>Phlebotomus</taxon>
    </lineage>
</organism>
<evidence type="ECO:0000256" key="15">
    <source>
        <dbReference type="RuleBase" id="RU000461"/>
    </source>
</evidence>
<dbReference type="GO" id="GO:0004497">
    <property type="term" value="F:monooxygenase activity"/>
    <property type="evidence" value="ECO:0007669"/>
    <property type="project" value="UniProtKB-KW"/>
</dbReference>
<comment type="subcellular location">
    <subcellularLocation>
        <location evidence="4">Endoplasmic reticulum membrane</location>
        <topology evidence="4">Peripheral membrane protein</topology>
    </subcellularLocation>
    <subcellularLocation>
        <location evidence="3">Microsome membrane</location>
        <topology evidence="3">Peripheral membrane protein</topology>
    </subcellularLocation>
</comment>
<dbReference type="PANTHER" id="PTHR24292">
    <property type="entry name" value="CYTOCHROME P450"/>
    <property type="match status" value="1"/>
</dbReference>
<evidence type="ECO:0000256" key="3">
    <source>
        <dbReference type="ARBA" id="ARBA00004174"/>
    </source>
</evidence>
<keyword evidence="10 15" id="KW-0560">Oxidoreductase</keyword>
<protein>
    <recommendedName>
        <fullName evidence="18">Cytochrome P450</fullName>
    </recommendedName>
</protein>
<evidence type="ECO:0000256" key="13">
    <source>
        <dbReference type="ARBA" id="ARBA00023136"/>
    </source>
</evidence>
<dbReference type="PRINTS" id="PR00465">
    <property type="entry name" value="EP450IV"/>
</dbReference>
<feature type="binding site" description="axial binding residue" evidence="14">
    <location>
        <position position="86"/>
    </location>
    <ligand>
        <name>heme</name>
        <dbReference type="ChEBI" id="CHEBI:30413"/>
    </ligand>
    <ligandPart>
        <name>Fe</name>
        <dbReference type="ChEBI" id="CHEBI:18248"/>
    </ligandPart>
</feature>
<evidence type="ECO:0000256" key="1">
    <source>
        <dbReference type="ARBA" id="ARBA00001971"/>
    </source>
</evidence>
<keyword evidence="11 14" id="KW-0408">Iron</keyword>
<reference evidence="16" key="1">
    <citation type="submission" date="2022-08" db="UniProtKB">
        <authorList>
            <consortium name="EnsemblMetazoa"/>
        </authorList>
    </citation>
    <scope>IDENTIFICATION</scope>
    <source>
        <strain evidence="16">Israel</strain>
    </source>
</reference>
<evidence type="ECO:0000256" key="7">
    <source>
        <dbReference type="ARBA" id="ARBA00022723"/>
    </source>
</evidence>
<dbReference type="EnsemblMetazoa" id="PPAI007191-RA">
    <property type="protein sequence ID" value="PPAI007191-PA"/>
    <property type="gene ID" value="PPAI007191"/>
</dbReference>
<dbReference type="GO" id="GO:0005506">
    <property type="term" value="F:iron ion binding"/>
    <property type="evidence" value="ECO:0007669"/>
    <property type="project" value="InterPro"/>
</dbReference>
<evidence type="ECO:0000256" key="11">
    <source>
        <dbReference type="ARBA" id="ARBA00023004"/>
    </source>
</evidence>
<dbReference type="Pfam" id="PF00067">
    <property type="entry name" value="p450"/>
    <property type="match status" value="1"/>
</dbReference>
<keyword evidence="7 14" id="KW-0479">Metal-binding</keyword>
<evidence type="ECO:0000256" key="6">
    <source>
        <dbReference type="ARBA" id="ARBA00022617"/>
    </source>
</evidence>
<dbReference type="EMBL" id="AJVK01005948">
    <property type="status" value="NOT_ANNOTATED_CDS"/>
    <property type="molecule type" value="Genomic_DNA"/>
</dbReference>
<evidence type="ECO:0000313" key="17">
    <source>
        <dbReference type="Proteomes" id="UP000092462"/>
    </source>
</evidence>
<dbReference type="InterPro" id="IPR017972">
    <property type="entry name" value="Cyt_P450_CS"/>
</dbReference>
<dbReference type="InterPro" id="IPR001128">
    <property type="entry name" value="Cyt_P450"/>
</dbReference>
<evidence type="ECO:0008006" key="18">
    <source>
        <dbReference type="Google" id="ProtNLM"/>
    </source>
</evidence>
<dbReference type="PANTHER" id="PTHR24292:SF100">
    <property type="entry name" value="CYTOCHROME P450 6A16, ISOFORM B-RELATED"/>
    <property type="match status" value="1"/>
</dbReference>
<keyword evidence="6 14" id="KW-0349">Heme</keyword>
<evidence type="ECO:0000256" key="10">
    <source>
        <dbReference type="ARBA" id="ARBA00023002"/>
    </source>
</evidence>
<evidence type="ECO:0000256" key="4">
    <source>
        <dbReference type="ARBA" id="ARBA00004406"/>
    </source>
</evidence>
<dbReference type="PROSITE" id="PS00086">
    <property type="entry name" value="CYTOCHROME_P450"/>
    <property type="match status" value="1"/>
</dbReference>
<evidence type="ECO:0000256" key="2">
    <source>
        <dbReference type="ARBA" id="ARBA00003690"/>
    </source>
</evidence>